<gene>
    <name evidence="1" type="ORF">CO124_00425</name>
</gene>
<protein>
    <submittedName>
        <fullName evidence="1">Uncharacterized protein</fullName>
    </submittedName>
</protein>
<dbReference type="AlphaFoldDB" id="A0A2H9QSR1"/>
<comment type="caution">
    <text evidence="1">The sequence shown here is derived from an EMBL/GenBank/DDBJ whole genome shotgun (WGS) entry which is preliminary data.</text>
</comment>
<evidence type="ECO:0000313" key="2">
    <source>
        <dbReference type="Proteomes" id="UP000228888"/>
    </source>
</evidence>
<dbReference type="Proteomes" id="UP000228888">
    <property type="component" value="Unassembled WGS sequence"/>
</dbReference>
<reference evidence="2" key="1">
    <citation type="submission" date="2017-09" db="EMBL/GenBank/DDBJ databases">
        <title>Depth-based differentiation of microbial function through sediment-hosted aquifers and enrichment of novel symbionts in the deep terrestrial subsurface.</title>
        <authorList>
            <person name="Probst A.J."/>
            <person name="Ladd B."/>
            <person name="Jarett J.K."/>
            <person name="Geller-Mcgrath D.E."/>
            <person name="Sieber C.M.K."/>
            <person name="Emerson J.B."/>
            <person name="Anantharaman K."/>
            <person name="Thomas B.C."/>
            <person name="Malmstrom R."/>
            <person name="Stieglmeier M."/>
            <person name="Klingl A."/>
            <person name="Woyke T."/>
            <person name="Ryan C.M."/>
            <person name="Banfield J.F."/>
        </authorList>
    </citation>
    <scope>NUCLEOTIDE SEQUENCE [LARGE SCALE GENOMIC DNA]</scope>
</reference>
<evidence type="ECO:0000313" key="1">
    <source>
        <dbReference type="EMBL" id="PJB04347.1"/>
    </source>
</evidence>
<organism evidence="1 2">
    <name type="scientific">Huberarchaeum crystalense</name>
    <dbReference type="NCBI Taxonomy" id="2014257"/>
    <lineage>
        <taxon>Archaea</taxon>
        <taxon>Candidatus Huberarchaeota</taxon>
        <taxon>Candidatus Huberarchaeia</taxon>
        <taxon>Candidatus Huberarchaeales</taxon>
        <taxon>Candidatus Huberarchaeaceae</taxon>
        <taxon>Candidatus Huberarchaeum</taxon>
    </lineage>
</organism>
<accession>A0A2H9QSR1</accession>
<name>A0A2H9QSR1_HUBC1</name>
<dbReference type="EMBL" id="PFUW01000009">
    <property type="protein sequence ID" value="PJB04347.1"/>
    <property type="molecule type" value="Genomic_DNA"/>
</dbReference>
<proteinExistence type="predicted"/>
<sequence>MTQNICTQLISAGDKKIVLEQPSALQRIFFSVRVLASTTAWYDVRMSFDEPKFCSYYSLNGPRKYFEAEGVDIFQGNIWIFNSTDTDLFLTMMEILH</sequence>